<proteinExistence type="inferred from homology"/>
<dbReference type="GO" id="GO:0006935">
    <property type="term" value="P:chemotaxis"/>
    <property type="evidence" value="ECO:0007669"/>
    <property type="project" value="InterPro"/>
</dbReference>
<evidence type="ECO:0000256" key="3">
    <source>
        <dbReference type="ARBA" id="ARBA00023224"/>
    </source>
</evidence>
<dbReference type="Gene3D" id="6.10.340.10">
    <property type="match status" value="1"/>
</dbReference>
<dbReference type="SMART" id="SM00304">
    <property type="entry name" value="HAMP"/>
    <property type="match status" value="3"/>
</dbReference>
<dbReference type="PANTHER" id="PTHR32089:SF112">
    <property type="entry name" value="LYSOZYME-LIKE PROTEIN-RELATED"/>
    <property type="match status" value="1"/>
</dbReference>
<comment type="similarity">
    <text evidence="4">Belongs to the methyl-accepting chemotaxis (MCP) protein family.</text>
</comment>
<dbReference type="CDD" id="cd06225">
    <property type="entry name" value="HAMP"/>
    <property type="match status" value="1"/>
</dbReference>
<name>A0A437PHP7_9HYPH</name>
<evidence type="ECO:0000259" key="8">
    <source>
        <dbReference type="PROSITE" id="PS50192"/>
    </source>
</evidence>
<dbReference type="PRINTS" id="PR00260">
    <property type="entry name" value="CHEMTRNSDUCR"/>
</dbReference>
<feature type="domain" description="HAMP" evidence="9">
    <location>
        <begin position="433"/>
        <end position="486"/>
    </location>
</feature>
<feature type="transmembrane region" description="Helical" evidence="6">
    <location>
        <begin position="411"/>
        <end position="431"/>
    </location>
</feature>
<dbReference type="PROSITE" id="PS50885">
    <property type="entry name" value="HAMP"/>
    <property type="match status" value="1"/>
</dbReference>
<keyword evidence="3 5" id="KW-0807">Transducer</keyword>
<keyword evidence="6" id="KW-0472">Membrane</keyword>
<dbReference type="GO" id="GO:0005886">
    <property type="term" value="C:plasma membrane"/>
    <property type="evidence" value="ECO:0007669"/>
    <property type="project" value="UniProtKB-SubCell"/>
</dbReference>
<keyword evidence="2" id="KW-1003">Cell membrane</keyword>
<dbReference type="Proteomes" id="UP000286997">
    <property type="component" value="Unassembled WGS sequence"/>
</dbReference>
<dbReference type="PANTHER" id="PTHR32089">
    <property type="entry name" value="METHYL-ACCEPTING CHEMOTAXIS PROTEIN MCPB"/>
    <property type="match status" value="1"/>
</dbReference>
<dbReference type="Gene3D" id="1.10.287.950">
    <property type="entry name" value="Methyl-accepting chemotaxis protein"/>
    <property type="match status" value="1"/>
</dbReference>
<dbReference type="SUPFAM" id="SSF58104">
    <property type="entry name" value="Methyl-accepting chemotaxis protein (MCP) signaling domain"/>
    <property type="match status" value="1"/>
</dbReference>
<evidence type="ECO:0000256" key="1">
    <source>
        <dbReference type="ARBA" id="ARBA00004429"/>
    </source>
</evidence>
<dbReference type="InterPro" id="IPR003660">
    <property type="entry name" value="HAMP_dom"/>
</dbReference>
<evidence type="ECO:0000256" key="2">
    <source>
        <dbReference type="ARBA" id="ARBA00022519"/>
    </source>
</evidence>
<dbReference type="SMART" id="SM00283">
    <property type="entry name" value="MA"/>
    <property type="match status" value="1"/>
</dbReference>
<sequence length="782" mass="79886">MILLLTVAVAGVGWRSLSGFSGRVDLANAAQTTAGDIAAMALASEQALSGDDRKRDATLAGAVARVRATLAGFAGRLPDGSDAAREAAGIAASLDAFAAEVEAFGRQRSDKQALQTRHMALIAEVQEAVAAVGKGQEERLREAGRELERALADQKSATSTGVVIAYAVRSALEMRALQFALQGGEAGVTRAQFDAKAGSVATLLKRLGAMSAAPEALQEAGVALDEYRELMDAPPGDDAGAGRQAALSARFGTLTASLRKAEQSQNNTQTNAQVKLQEQQDKLATGVTLLTAAAQAVTAAKEAQGQEMLLVLRRDETGGKGLDAAADGLSENLETILYGVNDPATVATLKALTEKVRVFKDSIPEIVRANAEQATILASLDRRAGELVAAARAIGEQELDRLDAERRSATLLLLAGVILACAIGLGLAVAIGRGIARPVGRLSDAMRALAGGDLAASVPALTRRDEIGAMARTVQVFREALVAKAAADAEAAGEAALKAERAARMDALTHGFEAKVVALTEQLGRSSSGMETTARTMTAAADQTNGRSVEAAGAAEQTLANVQMVAAASEELSVSIGGIATQVAESSGIARSAVTKAQEADATVLRLVSAAEQIGDIVAMIQSIAGQTNLLALNATIEAARAGEAGRGFAVVAAEVKGLAAQTAKATDEISGQIGEIQATTTGVAEALREISSVIEQMSGIAEGIATAVEQQGAATQEIARNVNQAAAGTQAVSNGIGEVRREAGSTGRAAAEVLDAAHQLGRCAGELEREVADFLTGVKAA</sequence>
<evidence type="ECO:0000256" key="5">
    <source>
        <dbReference type="PROSITE-ProRule" id="PRU00284"/>
    </source>
</evidence>
<comment type="caution">
    <text evidence="10">The sequence shown here is derived from an EMBL/GenBank/DDBJ whole genome shotgun (WGS) entry which is preliminary data.</text>
</comment>
<dbReference type="GO" id="GO:0007165">
    <property type="term" value="P:signal transduction"/>
    <property type="evidence" value="ECO:0007669"/>
    <property type="project" value="UniProtKB-KW"/>
</dbReference>
<dbReference type="InterPro" id="IPR000727">
    <property type="entry name" value="T_SNARE_dom"/>
</dbReference>
<evidence type="ECO:0000313" key="11">
    <source>
        <dbReference type="Proteomes" id="UP000286997"/>
    </source>
</evidence>
<evidence type="ECO:0000259" key="7">
    <source>
        <dbReference type="PROSITE" id="PS50111"/>
    </source>
</evidence>
<reference evidence="10 11" key="1">
    <citation type="submission" date="2019-01" db="EMBL/GenBank/DDBJ databases">
        <authorList>
            <person name="Chen W.-M."/>
        </authorList>
    </citation>
    <scope>NUCLEOTIDE SEQUENCE [LARGE SCALE GENOMIC DNA]</scope>
    <source>
        <strain evidence="10 11">TER-1</strain>
    </source>
</reference>
<feature type="domain" description="T-SNARE coiled-coil homology" evidence="8">
    <location>
        <begin position="678"/>
        <end position="740"/>
    </location>
</feature>
<dbReference type="EMBL" id="SACP01000001">
    <property type="protein sequence ID" value="RVU21806.1"/>
    <property type="molecule type" value="Genomic_DNA"/>
</dbReference>
<evidence type="ECO:0000313" key="10">
    <source>
        <dbReference type="EMBL" id="RVU21806.1"/>
    </source>
</evidence>
<dbReference type="Pfam" id="PF00672">
    <property type="entry name" value="HAMP"/>
    <property type="match status" value="1"/>
</dbReference>
<evidence type="ECO:0000256" key="6">
    <source>
        <dbReference type="SAM" id="Phobius"/>
    </source>
</evidence>
<comment type="subcellular location">
    <subcellularLocation>
        <location evidence="1">Cell inner membrane</location>
        <topology evidence="1">Multi-pass membrane protein</topology>
    </subcellularLocation>
</comment>
<dbReference type="OrthoDB" id="3378718at2"/>
<dbReference type="PROSITE" id="PS50192">
    <property type="entry name" value="T_SNARE"/>
    <property type="match status" value="1"/>
</dbReference>
<keyword evidence="6" id="KW-0812">Transmembrane</keyword>
<dbReference type="InterPro" id="IPR004090">
    <property type="entry name" value="Chemotax_Me-accpt_rcpt"/>
</dbReference>
<feature type="domain" description="Methyl-accepting transducer" evidence="7">
    <location>
        <begin position="526"/>
        <end position="748"/>
    </location>
</feature>
<evidence type="ECO:0000256" key="4">
    <source>
        <dbReference type="ARBA" id="ARBA00029447"/>
    </source>
</evidence>
<organism evidence="10 11">
    <name type="scientific">Methylobacterium oryzihabitans</name>
    <dbReference type="NCBI Taxonomy" id="2499852"/>
    <lineage>
        <taxon>Bacteria</taxon>
        <taxon>Pseudomonadati</taxon>
        <taxon>Pseudomonadota</taxon>
        <taxon>Alphaproteobacteria</taxon>
        <taxon>Hyphomicrobiales</taxon>
        <taxon>Methylobacteriaceae</taxon>
        <taxon>Methylobacterium</taxon>
    </lineage>
</organism>
<keyword evidence="11" id="KW-1185">Reference proteome</keyword>
<accession>A0A437PHP7</accession>
<dbReference type="InterPro" id="IPR004089">
    <property type="entry name" value="MCPsignal_dom"/>
</dbReference>
<dbReference type="Pfam" id="PF00015">
    <property type="entry name" value="MCPsignal"/>
    <property type="match status" value="1"/>
</dbReference>
<dbReference type="AlphaFoldDB" id="A0A437PHP7"/>
<dbReference type="RefSeq" id="WP_127727049.1">
    <property type="nucleotide sequence ID" value="NZ_SACP01000001.1"/>
</dbReference>
<gene>
    <name evidence="10" type="ORF">EOE48_01805</name>
</gene>
<keyword evidence="6" id="KW-1133">Transmembrane helix</keyword>
<dbReference type="PROSITE" id="PS50111">
    <property type="entry name" value="CHEMOTAXIS_TRANSDUC_2"/>
    <property type="match status" value="1"/>
</dbReference>
<keyword evidence="2" id="KW-0997">Cell inner membrane</keyword>
<protein>
    <submittedName>
        <fullName evidence="10">Methyl-accepting chemotaxis protein</fullName>
    </submittedName>
</protein>
<evidence type="ECO:0000259" key="9">
    <source>
        <dbReference type="PROSITE" id="PS50885"/>
    </source>
</evidence>
<dbReference type="GO" id="GO:0004888">
    <property type="term" value="F:transmembrane signaling receptor activity"/>
    <property type="evidence" value="ECO:0007669"/>
    <property type="project" value="InterPro"/>
</dbReference>